<dbReference type="PANTHER" id="PTHR37469:SF2">
    <property type="entry name" value="CELLOBIONIC ACID PHOSPHORYLASE"/>
    <property type="match status" value="1"/>
</dbReference>
<evidence type="ECO:0000259" key="5">
    <source>
        <dbReference type="Pfam" id="PF06985"/>
    </source>
</evidence>
<reference evidence="7" key="1">
    <citation type="submission" date="2021-12" db="EMBL/GenBank/DDBJ databases">
        <title>Curvularia clavata genome.</title>
        <authorList>
            <person name="Cao Y."/>
        </authorList>
    </citation>
    <scope>NUCLEOTIDE SEQUENCE</scope>
    <source>
        <strain evidence="7">Yc1106</strain>
    </source>
</reference>
<evidence type="ECO:0000256" key="2">
    <source>
        <dbReference type="ARBA" id="ARBA00022679"/>
    </source>
</evidence>
<dbReference type="PANTHER" id="PTHR37469">
    <property type="entry name" value="CELLOBIONIC ACID PHOSPHORYLASE-RELATED"/>
    <property type="match status" value="1"/>
</dbReference>
<dbReference type="InterPro" id="IPR011013">
    <property type="entry name" value="Gal_mutarotase_sf_dom"/>
</dbReference>
<dbReference type="EMBL" id="CP089276">
    <property type="protein sequence ID" value="USP76729.1"/>
    <property type="molecule type" value="Genomic_DNA"/>
</dbReference>
<keyword evidence="1" id="KW-0328">Glycosyltransferase</keyword>
<dbReference type="InterPro" id="IPR037018">
    <property type="entry name" value="GH65_N"/>
</dbReference>
<dbReference type="Pfam" id="PF06985">
    <property type="entry name" value="HET"/>
    <property type="match status" value="1"/>
</dbReference>
<evidence type="ECO:0000259" key="6">
    <source>
        <dbReference type="Pfam" id="PF17167"/>
    </source>
</evidence>
<dbReference type="SUPFAM" id="SSF74650">
    <property type="entry name" value="Galactose mutarotase-like"/>
    <property type="match status" value="1"/>
</dbReference>
<dbReference type="PROSITE" id="PS50082">
    <property type="entry name" value="WD_REPEATS_2"/>
    <property type="match status" value="1"/>
</dbReference>
<feature type="repeat" description="WD" evidence="3">
    <location>
        <begin position="283"/>
        <end position="324"/>
    </location>
</feature>
<dbReference type="Gene3D" id="1.50.10.10">
    <property type="match status" value="1"/>
</dbReference>
<dbReference type="SMART" id="SM00320">
    <property type="entry name" value="WD40"/>
    <property type="match status" value="2"/>
</dbReference>
<evidence type="ECO:0000313" key="7">
    <source>
        <dbReference type="EMBL" id="USP76729.1"/>
    </source>
</evidence>
<dbReference type="GO" id="GO:0016787">
    <property type="term" value="F:hydrolase activity"/>
    <property type="evidence" value="ECO:0007669"/>
    <property type="project" value="UniProtKB-KW"/>
</dbReference>
<dbReference type="InterPro" id="IPR001680">
    <property type="entry name" value="WD40_rpt"/>
</dbReference>
<evidence type="ECO:0000256" key="1">
    <source>
        <dbReference type="ARBA" id="ARBA00022676"/>
    </source>
</evidence>
<dbReference type="Pfam" id="PF06165">
    <property type="entry name" value="GH94_b-supersand"/>
    <property type="match status" value="1"/>
</dbReference>
<evidence type="ECO:0000313" key="8">
    <source>
        <dbReference type="Proteomes" id="UP001056012"/>
    </source>
</evidence>
<organism evidence="7 8">
    <name type="scientific">Curvularia clavata</name>
    <dbReference type="NCBI Taxonomy" id="95742"/>
    <lineage>
        <taxon>Eukaryota</taxon>
        <taxon>Fungi</taxon>
        <taxon>Dikarya</taxon>
        <taxon>Ascomycota</taxon>
        <taxon>Pezizomycotina</taxon>
        <taxon>Dothideomycetes</taxon>
        <taxon>Pleosporomycetidae</taxon>
        <taxon>Pleosporales</taxon>
        <taxon>Pleosporineae</taxon>
        <taxon>Pleosporaceae</taxon>
        <taxon>Curvularia</taxon>
    </lineage>
</organism>
<dbReference type="SUPFAM" id="SSF48208">
    <property type="entry name" value="Six-hairpin glycosidases"/>
    <property type="match status" value="1"/>
</dbReference>
<dbReference type="GO" id="GO:0016758">
    <property type="term" value="F:hexosyltransferase activity"/>
    <property type="evidence" value="ECO:0007669"/>
    <property type="project" value="InterPro"/>
</dbReference>
<dbReference type="VEuPathDB" id="FungiDB:yc1106_04003"/>
<dbReference type="GO" id="GO:0030246">
    <property type="term" value="F:carbohydrate binding"/>
    <property type="evidence" value="ECO:0007669"/>
    <property type="project" value="InterPro"/>
</dbReference>
<evidence type="ECO:0000259" key="4">
    <source>
        <dbReference type="Pfam" id="PF06165"/>
    </source>
</evidence>
<dbReference type="Pfam" id="PF17167">
    <property type="entry name" value="Glyco_hydro_94"/>
    <property type="match status" value="1"/>
</dbReference>
<keyword evidence="3" id="KW-0853">WD repeat</keyword>
<feature type="domain" description="Heterokaryon incompatibility" evidence="5">
    <location>
        <begin position="672"/>
        <end position="765"/>
    </location>
</feature>
<keyword evidence="7" id="KW-0378">Hydrolase</keyword>
<feature type="domain" description="Glycosyl hydrolase 94 catalytic" evidence="6">
    <location>
        <begin position="1285"/>
        <end position="1686"/>
    </location>
</feature>
<keyword evidence="8" id="KW-1185">Reference proteome</keyword>
<protein>
    <submittedName>
        <fullName evidence="7">Glycoside hydrolase family 94 protein</fullName>
    </submittedName>
</protein>
<evidence type="ECO:0000256" key="3">
    <source>
        <dbReference type="PROSITE-ProRule" id="PRU00221"/>
    </source>
</evidence>
<dbReference type="Gene3D" id="2.130.10.10">
    <property type="entry name" value="YVTN repeat-like/Quinoprotein amine dehydrogenase"/>
    <property type="match status" value="1"/>
</dbReference>
<dbReference type="InterPro" id="IPR033432">
    <property type="entry name" value="GH94_catalytic"/>
</dbReference>
<dbReference type="InterPro" id="IPR037814">
    <property type="entry name" value="GH94N_CBAP"/>
</dbReference>
<dbReference type="SUPFAM" id="SSF69322">
    <property type="entry name" value="Tricorn protease domain 2"/>
    <property type="match status" value="1"/>
</dbReference>
<proteinExistence type="predicted"/>
<dbReference type="InterPro" id="IPR015943">
    <property type="entry name" value="WD40/YVTN_repeat-like_dom_sf"/>
</dbReference>
<dbReference type="InterPro" id="IPR010730">
    <property type="entry name" value="HET"/>
</dbReference>
<dbReference type="InterPro" id="IPR008928">
    <property type="entry name" value="6-hairpin_glycosidase_sf"/>
</dbReference>
<dbReference type="GO" id="GO:0030245">
    <property type="term" value="P:cellulose catabolic process"/>
    <property type="evidence" value="ECO:0007669"/>
    <property type="project" value="InterPro"/>
</dbReference>
<keyword evidence="2" id="KW-0808">Transferase</keyword>
<dbReference type="InterPro" id="IPR012341">
    <property type="entry name" value="6hp_glycosidase-like_sf"/>
</dbReference>
<gene>
    <name evidence="7" type="ORF">yc1106_04003</name>
</gene>
<name>A0A9Q8Z8A1_CURCL</name>
<dbReference type="Gene3D" id="2.60.420.10">
    <property type="entry name" value="Maltose phosphorylase, domain 3"/>
    <property type="match status" value="1"/>
</dbReference>
<dbReference type="Proteomes" id="UP001056012">
    <property type="component" value="Chromosome 3"/>
</dbReference>
<accession>A0A9Q8Z8A1</accession>
<sequence>MSLSLRDAFLRDYVFPVDAKHDFGNTSGPAQLAAGHPKEWAQADNIFDFGLHLDENEKSVHATYYTALSPDRKLLAISTIVGHILVYDIASRELKEVLEGAGKVFFRPVATANKNTALTDQALDEGGRSPSGYTLMSSVPAEGRSKASEANQLMLWELDQHGQILDIEEAIDANALSTKAIQAIAPELQKHHEWTMEFINKSALHAKFAEALSQVAVDYRRRHNTIIKDAQLGSYGSVSFSNDGRLLLYHSNNVTTPQGPYMPEKLPRVVLYDLDSGSEIHRLVGHTDTIIWSAISPDSAHIASVSLDGSLRMYSVATGELEWATKTLEEQGWTGSFSSDSRMVAWSSRSGRVVQVRDVFDGRKLSTFPIQLFDCCRCLHWHPSKPELALCAGRDAYVWDVLNGSGGRMLQHFRIDDGPSFGNRMASVESVGWLDGGSMLHLEISDGTKMVYNTESNIKEIFRRSVGAQTGYVEGCMYGIFRDEAGHEYYVSVDGDAKVRYWRRGIDTYGSPWEKDPRPASAVTKTIPETGKLFSQVRFRRFPEEENDKNTYAISMFSSVYKNSIRRHTEELFDTPILAILPSNCGLLEELPLELQFIYPTSLPGNPAKAIIGRKVPAYLDYGILKDWINFCCENHRNTCGAEDGGPLPVPGFRLIDCSTGRIIPAPMGAKFVALSYVWGIAPIPPGTSDDEISDSASLVIRDAMVVTTNVGYRYLWVDRHCIPRDDERARHDQIRRMNLIYQRAQLTIICAAGQDASGGIPGRELTFESDALNAIAGVLSAFVDRNLLDGHIWGIPIISGLNYHRLAGKTYRRMPLSDRIAHGLCWATKSSAASMSRDLIIRRGGFPSWSWVGWAGLHAWEYLTPVNDGIGWPTNQPSIEPSHYPCTFTFSWENGTRITLGHEQIDAPFDLDMQGMPNLLIEAWSFRLDFTDDSGFLIPAYSGEGEDFNDPQFGLVFWKGLVRWDKNYMNEPMLRPTENGERYELTSPTDMPKAGAFLWNQRMMIQVTCRGFATAQYMQPEPAKYAYAPNLEAKTFMQPEQNYYAHHPGRFVYVKDEESGEIFSAPYEPVRAKPDRFIFDVGKSDIKWTVEKFDIRIEMTFLLPTDHVAELWSIKVTNTSSRNRKLSIYPYFPLGYMSWMNQEAQWNEDVGGIVGSCKTPYQKAEDYPKTKYLKDKTFFLCETPPVAWEARQESFEGEGGLQAPSSIMGPQLSNSDARYETPTAAVQYRADLKENESKEYRFLFGPAFDDAEILDMRKTYLSKIAFAQATKDYEDYIQRGSGCIRLETPDKNLDNLVNNWLPRQLYYHGDVNRLTTDPQTRNYLQDNMGMSFIKPEVARKAILTAVGQQEKNGSMPDGILLAKGAVLKYINQIPHTDHCVWLPIALEIYLSETGDYGILDEKVTSMYGDTYTVFERFSRAMDWLLSSNARDDRGLSYIAQGDWCDPMNMVGPKGIGVSGWLTVATAYAVNLWAQVCEDANKLDVAKKYRAGAEKVNKSANEHLWNGDWYARGITDDNVTFGIKDDKEGRIWLNPQAWSILGGAASSEQIAKMLPQIDEQLTTPYGVVMFAPPFTAMREDVGRVTQKYPGQGENGSVYNHAAAFYAWALYTIGDSDRAYSTLRAMIPGPDEEDLMRRGQLPIFIPNYYRGGHGIKNLDRTAGRSSQLFNTGTVSWAYRCVIEGLCGLQGVREGLEIDPKMPSDWDNMKVRREFRGALFNVEVKRGNVEGVKVIVDGNEIAGNVVKNVEKGRTYQVQVNVPKANKMKLGILTNGHSTNGTK</sequence>
<feature type="domain" description="Glycosyl hydrolase 94 supersandwich" evidence="4">
    <location>
        <begin position="1043"/>
        <end position="1262"/>
    </location>
</feature>
<dbReference type="OrthoDB" id="5337493at2759"/>
<dbReference type="CDD" id="cd11748">
    <property type="entry name" value="GH94N_NdvB_like"/>
    <property type="match status" value="1"/>
</dbReference>
<dbReference type="Gene3D" id="2.70.98.40">
    <property type="entry name" value="Glycoside hydrolase, family 65, N-terminal domain"/>
    <property type="match status" value="1"/>
</dbReference>
<dbReference type="InterPro" id="IPR010383">
    <property type="entry name" value="Glyco_hydrolase_94_b-supersand"/>
</dbReference>
<dbReference type="InterPro" id="IPR052047">
    <property type="entry name" value="GH94_Enzymes"/>
</dbReference>